<protein>
    <submittedName>
        <fullName evidence="2">Mercuric ion transport protein</fullName>
    </submittedName>
</protein>
<dbReference type="InterPro" id="IPR021091">
    <property type="entry name" value="Mercury_ion_transport_MerF"/>
</dbReference>
<keyword evidence="1" id="KW-1133">Transmembrane helix</keyword>
<dbReference type="GO" id="GO:0016020">
    <property type="term" value="C:membrane"/>
    <property type="evidence" value="ECO:0007669"/>
    <property type="project" value="InterPro"/>
</dbReference>
<keyword evidence="1" id="KW-0472">Membrane</keyword>
<keyword evidence="3" id="KW-1185">Reference proteome</keyword>
<feature type="transmembrane region" description="Helical" evidence="1">
    <location>
        <begin position="46"/>
        <end position="63"/>
    </location>
</feature>
<sequence>MENKRLMIGLGGTAFAALCCFTPLLPVILTALGLTGLLPYVYNDLVLLPILAAFLILTGYAAWRPR</sequence>
<dbReference type="Proteomes" id="UP000199110">
    <property type="component" value="Unassembled WGS sequence"/>
</dbReference>
<dbReference type="AlphaFoldDB" id="A0A1I3HIC8"/>
<dbReference type="Gene3D" id="1.10.287.910">
    <property type="entry name" value="bacterial mercury transporter, merf"/>
    <property type="match status" value="1"/>
</dbReference>
<keyword evidence="1" id="KW-0812">Transmembrane</keyword>
<dbReference type="Pfam" id="PF11431">
    <property type="entry name" value="Transport_MerF"/>
    <property type="match status" value="1"/>
</dbReference>
<dbReference type="NCBIfam" id="NF033565">
    <property type="entry name" value="trans_MerF"/>
    <property type="match status" value="1"/>
</dbReference>
<evidence type="ECO:0000313" key="2">
    <source>
        <dbReference type="EMBL" id="SFI35442.1"/>
    </source>
</evidence>
<evidence type="ECO:0000256" key="1">
    <source>
        <dbReference type="SAM" id="Phobius"/>
    </source>
</evidence>
<dbReference type="STRING" id="390807.SAMN04488095_0608"/>
<reference evidence="2 3" key="1">
    <citation type="submission" date="2016-10" db="EMBL/GenBank/DDBJ databases">
        <authorList>
            <person name="de Groot N.N."/>
        </authorList>
    </citation>
    <scope>NUCLEOTIDE SEQUENCE [LARGE SCALE GENOMIC DNA]</scope>
    <source>
        <strain evidence="2 3">DSM 19073</strain>
    </source>
</reference>
<accession>A0A1I3HIC8</accession>
<proteinExistence type="predicted"/>
<dbReference type="RefSeq" id="WP_092776980.1">
    <property type="nucleotide sequence ID" value="NZ_FORA01000001.1"/>
</dbReference>
<dbReference type="EMBL" id="FORA01000001">
    <property type="protein sequence ID" value="SFI35442.1"/>
    <property type="molecule type" value="Genomic_DNA"/>
</dbReference>
<dbReference type="OrthoDB" id="574313at2"/>
<gene>
    <name evidence="2" type="ORF">SAMN04488095_0608</name>
</gene>
<name>A0A1I3HIC8_9RHOB</name>
<organism evidence="2 3">
    <name type="scientific">Jannaschia pohangensis</name>
    <dbReference type="NCBI Taxonomy" id="390807"/>
    <lineage>
        <taxon>Bacteria</taxon>
        <taxon>Pseudomonadati</taxon>
        <taxon>Pseudomonadota</taxon>
        <taxon>Alphaproteobacteria</taxon>
        <taxon>Rhodobacterales</taxon>
        <taxon>Roseobacteraceae</taxon>
        <taxon>Jannaschia</taxon>
    </lineage>
</organism>
<evidence type="ECO:0000313" key="3">
    <source>
        <dbReference type="Proteomes" id="UP000199110"/>
    </source>
</evidence>
<feature type="transmembrane region" description="Helical" evidence="1">
    <location>
        <begin position="12"/>
        <end position="34"/>
    </location>
</feature>